<dbReference type="Proteomes" id="UP001310387">
    <property type="component" value="Unassembled WGS sequence"/>
</dbReference>
<feature type="transmembrane region" description="Helical" evidence="7">
    <location>
        <begin position="177"/>
        <end position="193"/>
    </location>
</feature>
<dbReference type="InterPro" id="IPR036640">
    <property type="entry name" value="ABC1_TM_sf"/>
</dbReference>
<keyword evidence="5 7" id="KW-1133">Transmembrane helix</keyword>
<dbReference type="InterPro" id="IPR003593">
    <property type="entry name" value="AAA+_ATPase"/>
</dbReference>
<evidence type="ECO:0000256" key="3">
    <source>
        <dbReference type="ARBA" id="ARBA00022741"/>
    </source>
</evidence>
<feature type="transmembrane region" description="Helical" evidence="7">
    <location>
        <begin position="75"/>
        <end position="95"/>
    </location>
</feature>
<evidence type="ECO:0000259" key="8">
    <source>
        <dbReference type="PROSITE" id="PS50893"/>
    </source>
</evidence>
<dbReference type="InterPro" id="IPR017871">
    <property type="entry name" value="ABC_transporter-like_CS"/>
</dbReference>
<evidence type="ECO:0000256" key="2">
    <source>
        <dbReference type="ARBA" id="ARBA00022692"/>
    </source>
</evidence>
<reference evidence="10" key="2">
    <citation type="submission" date="2024-02" db="EMBL/GenBank/DDBJ databases">
        <authorList>
            <person name="Prathaban M."/>
            <person name="Mythili R."/>
            <person name="Sharmila Devi N."/>
            <person name="Sobanaa M."/>
            <person name="Prathiviraj R."/>
            <person name="Selvin J."/>
        </authorList>
    </citation>
    <scope>NUCLEOTIDE SEQUENCE</scope>
    <source>
        <strain evidence="10">MP1014</strain>
    </source>
</reference>
<keyword evidence="2 7" id="KW-0812">Transmembrane</keyword>
<dbReference type="PROSITE" id="PS00211">
    <property type="entry name" value="ABC_TRANSPORTER_1"/>
    <property type="match status" value="1"/>
</dbReference>
<name>A0ABU7Z4W4_9MICO</name>
<feature type="transmembrane region" description="Helical" evidence="7">
    <location>
        <begin position="150"/>
        <end position="171"/>
    </location>
</feature>
<evidence type="ECO:0000256" key="1">
    <source>
        <dbReference type="ARBA" id="ARBA00004651"/>
    </source>
</evidence>
<dbReference type="Pfam" id="PF00005">
    <property type="entry name" value="ABC_tran"/>
    <property type="match status" value="1"/>
</dbReference>
<dbReference type="Gene3D" id="1.20.1560.10">
    <property type="entry name" value="ABC transporter type 1, transmembrane domain"/>
    <property type="match status" value="1"/>
</dbReference>
<dbReference type="InterPro" id="IPR027417">
    <property type="entry name" value="P-loop_NTPase"/>
</dbReference>
<feature type="transmembrane region" description="Helical" evidence="7">
    <location>
        <begin position="264"/>
        <end position="288"/>
    </location>
</feature>
<dbReference type="PROSITE" id="PS50893">
    <property type="entry name" value="ABC_TRANSPORTER_2"/>
    <property type="match status" value="1"/>
</dbReference>
<dbReference type="EMBL" id="JBAGLP010000110">
    <property type="protein sequence ID" value="MEG3614443.1"/>
    <property type="molecule type" value="Genomic_DNA"/>
</dbReference>
<evidence type="ECO:0000256" key="7">
    <source>
        <dbReference type="SAM" id="Phobius"/>
    </source>
</evidence>
<evidence type="ECO:0000259" key="9">
    <source>
        <dbReference type="PROSITE" id="PS50929"/>
    </source>
</evidence>
<dbReference type="RefSeq" id="WP_332901241.1">
    <property type="nucleotide sequence ID" value="NZ_JBAGLP010000110.1"/>
</dbReference>
<dbReference type="PANTHER" id="PTHR43394:SF1">
    <property type="entry name" value="ATP-BINDING CASSETTE SUB-FAMILY B MEMBER 10, MITOCHONDRIAL"/>
    <property type="match status" value="1"/>
</dbReference>
<evidence type="ECO:0000256" key="4">
    <source>
        <dbReference type="ARBA" id="ARBA00022840"/>
    </source>
</evidence>
<dbReference type="InterPro" id="IPR039421">
    <property type="entry name" value="Type_1_exporter"/>
</dbReference>
<comment type="caution">
    <text evidence="10">The sequence shown here is derived from an EMBL/GenBank/DDBJ whole genome shotgun (WGS) entry which is preliminary data.</text>
</comment>
<dbReference type="InterPro" id="IPR003439">
    <property type="entry name" value="ABC_transporter-like_ATP-bd"/>
</dbReference>
<proteinExistence type="predicted"/>
<keyword evidence="4 10" id="KW-0067">ATP-binding</keyword>
<dbReference type="SUPFAM" id="SSF52540">
    <property type="entry name" value="P-loop containing nucleoside triphosphate hydrolases"/>
    <property type="match status" value="1"/>
</dbReference>
<dbReference type="PANTHER" id="PTHR43394">
    <property type="entry name" value="ATP-DEPENDENT PERMEASE MDL1, MITOCHONDRIAL"/>
    <property type="match status" value="1"/>
</dbReference>
<evidence type="ECO:0000313" key="10">
    <source>
        <dbReference type="EMBL" id="MEG3614443.1"/>
    </source>
</evidence>
<sequence>MSRTGPTRSKRPGRRVTELVRRSTRLVWSCSPRLFVAMVGLQILAAAALGLQVLVVAQVLERILDLPDAGVTTALVWSVVALAVLMALGSVVGVAQGSVRRLLGELVARSMNERVQDVATTVPLRNFESPEFFETLQRVRQSAATRPFQVTQGLFTVIGTLVSSIGVGAALVALYPWLLPLLAVGAVPVLLTSRRESALEFRFTVAQTTNQRERMYVNFVQTNRDEAKEIRAFQVSTWLRDRYRTLYDTYLEALRKHLLRRLRLSTLGQVLSGVVLAGTLLVLVVLIANGEVGIADAGAAIVGIRVLQGQFQGLVGGVQQVHESGLYLDDLQSFLRHHARQEATAPDRRDSAPPFAGARIQDVSFRYPGATTDALTDVSIAVGPGEVVAVVGENGSGKTTAAKVLAGLYDPDTGHAMWGDRPYGTLVDADLRSRIAVIFQDFVRYAFSASENIALDDAGADARRDELGRDDVRAAARAAGVDGALARLPHGYATRLSRMFDDSADLSGGQWQRLAIARAFYRDADLVILDEPSAALDPRAEHDLFSSLRRTLHGRSALFVSHRFATVRGADRIYVMSSGRVVESGTHEQLMAHRGLYAELFDLQAGAYFPDGWSSSTP</sequence>
<dbReference type="SMART" id="SM00382">
    <property type="entry name" value="AAA"/>
    <property type="match status" value="1"/>
</dbReference>
<dbReference type="PROSITE" id="PS50929">
    <property type="entry name" value="ABC_TM1F"/>
    <property type="match status" value="1"/>
</dbReference>
<dbReference type="InterPro" id="IPR011527">
    <property type="entry name" value="ABC1_TM_dom"/>
</dbReference>
<dbReference type="Gene3D" id="3.40.50.300">
    <property type="entry name" value="P-loop containing nucleotide triphosphate hydrolases"/>
    <property type="match status" value="1"/>
</dbReference>
<keyword evidence="6 7" id="KW-0472">Membrane</keyword>
<organism evidence="10 11">
    <name type="scientific">Isoptericola haloaureus</name>
    <dbReference type="NCBI Taxonomy" id="1542902"/>
    <lineage>
        <taxon>Bacteria</taxon>
        <taxon>Bacillati</taxon>
        <taxon>Actinomycetota</taxon>
        <taxon>Actinomycetes</taxon>
        <taxon>Micrococcales</taxon>
        <taxon>Promicromonosporaceae</taxon>
        <taxon>Isoptericola</taxon>
    </lineage>
</organism>
<comment type="subcellular location">
    <subcellularLocation>
        <location evidence="1">Cell membrane</location>
        <topology evidence="1">Multi-pass membrane protein</topology>
    </subcellularLocation>
</comment>
<reference evidence="10" key="1">
    <citation type="journal article" date="2024" name="Antonie Van Leeuwenhoek">
        <title>Isoptericola haloaureus sp. nov., a dimorphic actinobacterium isolated from mangrove sediments of southeast India, implicating biosaline agricultural significance through nitrogen fixation and salt tolerance genes.</title>
        <authorList>
            <person name="Prathaban M."/>
            <person name="Prathiviraj R."/>
            <person name="Ravichandran M."/>
            <person name="Natarajan S.D."/>
            <person name="Sobanaa M."/>
            <person name="Hari Krishna Kumar S."/>
            <person name="Chandrasekar V."/>
            <person name="Selvin J."/>
        </authorList>
    </citation>
    <scope>NUCLEOTIDE SEQUENCE</scope>
    <source>
        <strain evidence="10">MP1014</strain>
    </source>
</reference>
<feature type="domain" description="ABC transporter" evidence="8">
    <location>
        <begin position="358"/>
        <end position="603"/>
    </location>
</feature>
<evidence type="ECO:0000256" key="5">
    <source>
        <dbReference type="ARBA" id="ARBA00022989"/>
    </source>
</evidence>
<dbReference type="CDD" id="cd03228">
    <property type="entry name" value="ABCC_MRP_Like"/>
    <property type="match status" value="1"/>
</dbReference>
<accession>A0ABU7Z4W4</accession>
<evidence type="ECO:0000313" key="11">
    <source>
        <dbReference type="Proteomes" id="UP001310387"/>
    </source>
</evidence>
<feature type="transmembrane region" description="Helical" evidence="7">
    <location>
        <begin position="34"/>
        <end position="55"/>
    </location>
</feature>
<feature type="domain" description="ABC transmembrane type-1" evidence="9">
    <location>
        <begin position="36"/>
        <end position="323"/>
    </location>
</feature>
<keyword evidence="3" id="KW-0547">Nucleotide-binding</keyword>
<keyword evidence="11" id="KW-1185">Reference proteome</keyword>
<protein>
    <submittedName>
        <fullName evidence="10">ABC transporter ATP-binding protein</fullName>
    </submittedName>
</protein>
<dbReference type="SUPFAM" id="SSF90123">
    <property type="entry name" value="ABC transporter transmembrane region"/>
    <property type="match status" value="1"/>
</dbReference>
<evidence type="ECO:0000256" key="6">
    <source>
        <dbReference type="ARBA" id="ARBA00023136"/>
    </source>
</evidence>
<gene>
    <name evidence="10" type="ORF">V5O49_04825</name>
</gene>
<dbReference type="GO" id="GO:0005524">
    <property type="term" value="F:ATP binding"/>
    <property type="evidence" value="ECO:0007669"/>
    <property type="project" value="UniProtKB-KW"/>
</dbReference>